<evidence type="ECO:0000256" key="6">
    <source>
        <dbReference type="ARBA" id="ARBA00023004"/>
    </source>
</evidence>
<evidence type="ECO:0000256" key="8">
    <source>
        <dbReference type="ARBA" id="ARBA00023077"/>
    </source>
</evidence>
<dbReference type="Proteomes" id="UP000535078">
    <property type="component" value="Unassembled WGS sequence"/>
</dbReference>
<dbReference type="PROSITE" id="PS52016">
    <property type="entry name" value="TONB_DEPENDENT_REC_3"/>
    <property type="match status" value="1"/>
</dbReference>
<evidence type="ECO:0000259" key="14">
    <source>
        <dbReference type="Pfam" id="PF00593"/>
    </source>
</evidence>
<keyword evidence="16" id="KW-0675">Receptor</keyword>
<keyword evidence="10 11" id="KW-0998">Cell outer membrane</keyword>
<protein>
    <submittedName>
        <fullName evidence="16">Iron complex outermembrane receptor protein</fullName>
    </submittedName>
</protein>
<keyword evidence="13" id="KW-0732">Signal</keyword>
<evidence type="ECO:0000256" key="3">
    <source>
        <dbReference type="ARBA" id="ARBA00022452"/>
    </source>
</evidence>
<dbReference type="Gene3D" id="2.40.170.20">
    <property type="entry name" value="TonB-dependent receptor, beta-barrel domain"/>
    <property type="match status" value="1"/>
</dbReference>
<evidence type="ECO:0000256" key="13">
    <source>
        <dbReference type="SAM" id="SignalP"/>
    </source>
</evidence>
<evidence type="ECO:0000256" key="9">
    <source>
        <dbReference type="ARBA" id="ARBA00023136"/>
    </source>
</evidence>
<keyword evidence="6" id="KW-0408">Iron</keyword>
<sequence>MDMTTNRNNSGRALAGGIALFALAWSAAGQAQDTVPAAEPEPEAQSSSGISDIIVTATRREERLQDVAVAVTAITGDSLSAADVSTVRSLTQVVPGFIGSRNMGVFQPVIRGVGSTGISIGDEPNIATYVDGVYQPESAANWIDLVEVERVEVLRGPQGTTFGRNATGGLINVITPDPSFDLRGKASLRYGRMRRDAGDYDARFYITGGLSDKLAADFAALYRKNDGYIDDLVRGGTLGDQQVINFRSKLLWQPSDNAKVILTGEFFDQNSTTNSPQPVNGNTAGRRFPGVILPTDAWQASLTSIPTLDLRRWSAALHVKLEFDGFNLEATSGFMNLRWYQETDSDASNIFLGNFPATFATESGSQEIKFTSADPGRFQWLLGGYFYQFGGHSGLDLVTSPGPGVPPTTLNLDPALSGRSFAGFAEGTYEIVDNLFVTVGARYTTERRTFEQVVNGNLVVPKTAKSFNKFNYRGAIRYQFAPDGSIYASYGTAFKSGVYNMAGTSPNPVNPENIKAWEAGIKVDPVDWLRTNLAVYHYTYDDLQVQAKDASGPSYVLQNAASAKIYGGEFEAIIQPIDDLNIRGSAAYSHARYRDFPLAQSFFPRPDGGNTVAPADASGNVMTRAPKWTFNLGVDWGHELDAGRLGVSVNTFYSTRLYYDFQNIFSQPSYTLTNASISFAPTGDRWKFSLWATNLTNEKVFQTIRVGAQATDGFYEQPRKVGVSAELRF</sequence>
<evidence type="ECO:0000256" key="2">
    <source>
        <dbReference type="ARBA" id="ARBA00022448"/>
    </source>
</evidence>
<organism evidence="16 17">
    <name type="scientific">Sphingopyxis italica</name>
    <dbReference type="NCBI Taxonomy" id="1129133"/>
    <lineage>
        <taxon>Bacteria</taxon>
        <taxon>Pseudomonadati</taxon>
        <taxon>Pseudomonadota</taxon>
        <taxon>Alphaproteobacteria</taxon>
        <taxon>Sphingomonadales</taxon>
        <taxon>Sphingomonadaceae</taxon>
        <taxon>Sphingopyxis</taxon>
    </lineage>
</organism>
<keyword evidence="8 12" id="KW-0798">TonB box</keyword>
<keyword evidence="3 11" id="KW-1134">Transmembrane beta strand</keyword>
<dbReference type="GO" id="GO:0009279">
    <property type="term" value="C:cell outer membrane"/>
    <property type="evidence" value="ECO:0007669"/>
    <property type="project" value="UniProtKB-SubCell"/>
</dbReference>
<keyword evidence="5 11" id="KW-0812">Transmembrane</keyword>
<dbReference type="InterPro" id="IPR039426">
    <property type="entry name" value="TonB-dep_rcpt-like"/>
</dbReference>
<evidence type="ECO:0000256" key="11">
    <source>
        <dbReference type="PROSITE-ProRule" id="PRU01360"/>
    </source>
</evidence>
<feature type="domain" description="TonB-dependent receptor plug" evidence="15">
    <location>
        <begin position="64"/>
        <end position="169"/>
    </location>
</feature>
<dbReference type="Pfam" id="PF00593">
    <property type="entry name" value="TonB_dep_Rec_b-barrel"/>
    <property type="match status" value="1"/>
</dbReference>
<evidence type="ECO:0000313" key="16">
    <source>
        <dbReference type="EMBL" id="NJB88493.1"/>
    </source>
</evidence>
<dbReference type="InterPro" id="IPR012910">
    <property type="entry name" value="Plug_dom"/>
</dbReference>
<evidence type="ECO:0000256" key="4">
    <source>
        <dbReference type="ARBA" id="ARBA00022496"/>
    </source>
</evidence>
<dbReference type="RefSeq" id="WP_245198381.1">
    <property type="nucleotide sequence ID" value="NZ_JAATIT010000001.1"/>
</dbReference>
<feature type="signal peptide" evidence="13">
    <location>
        <begin position="1"/>
        <end position="31"/>
    </location>
</feature>
<dbReference type="EMBL" id="JAATIT010000001">
    <property type="protein sequence ID" value="NJB88493.1"/>
    <property type="molecule type" value="Genomic_DNA"/>
</dbReference>
<dbReference type="AlphaFoldDB" id="A0A7X5XNS1"/>
<evidence type="ECO:0000259" key="15">
    <source>
        <dbReference type="Pfam" id="PF07715"/>
    </source>
</evidence>
<keyword evidence="17" id="KW-1185">Reference proteome</keyword>
<keyword evidence="7" id="KW-0406">Ion transport</keyword>
<gene>
    <name evidence="16" type="ORF">GGR90_000645</name>
</gene>
<dbReference type="GO" id="GO:0006826">
    <property type="term" value="P:iron ion transport"/>
    <property type="evidence" value="ECO:0007669"/>
    <property type="project" value="UniProtKB-KW"/>
</dbReference>
<dbReference type="SUPFAM" id="SSF56935">
    <property type="entry name" value="Porins"/>
    <property type="match status" value="1"/>
</dbReference>
<keyword evidence="4" id="KW-0410">Iron transport</keyword>
<dbReference type="CDD" id="cd01347">
    <property type="entry name" value="ligand_gated_channel"/>
    <property type="match status" value="1"/>
</dbReference>
<evidence type="ECO:0000256" key="7">
    <source>
        <dbReference type="ARBA" id="ARBA00023065"/>
    </source>
</evidence>
<dbReference type="PANTHER" id="PTHR32552">
    <property type="entry name" value="FERRICHROME IRON RECEPTOR-RELATED"/>
    <property type="match status" value="1"/>
</dbReference>
<feature type="domain" description="TonB-dependent receptor-like beta-barrel" evidence="14">
    <location>
        <begin position="254"/>
        <end position="695"/>
    </location>
</feature>
<comment type="similarity">
    <text evidence="11 12">Belongs to the TonB-dependent receptor family.</text>
</comment>
<evidence type="ECO:0000256" key="10">
    <source>
        <dbReference type="ARBA" id="ARBA00023237"/>
    </source>
</evidence>
<feature type="chain" id="PRO_5031145291" evidence="13">
    <location>
        <begin position="32"/>
        <end position="729"/>
    </location>
</feature>
<comment type="caution">
    <text evidence="16">The sequence shown here is derived from an EMBL/GenBank/DDBJ whole genome shotgun (WGS) entry which is preliminary data.</text>
</comment>
<evidence type="ECO:0000313" key="17">
    <source>
        <dbReference type="Proteomes" id="UP000535078"/>
    </source>
</evidence>
<proteinExistence type="inferred from homology"/>
<evidence type="ECO:0000256" key="1">
    <source>
        <dbReference type="ARBA" id="ARBA00004571"/>
    </source>
</evidence>
<dbReference type="InterPro" id="IPR000531">
    <property type="entry name" value="Beta-barrel_TonB"/>
</dbReference>
<evidence type="ECO:0000256" key="5">
    <source>
        <dbReference type="ARBA" id="ARBA00022692"/>
    </source>
</evidence>
<name>A0A7X5XNS1_9SPHN</name>
<reference evidence="16 17" key="1">
    <citation type="submission" date="2020-03" db="EMBL/GenBank/DDBJ databases">
        <title>Genomic Encyclopedia of Type Strains, Phase IV (KMG-IV): sequencing the most valuable type-strain genomes for metagenomic binning, comparative biology and taxonomic classification.</title>
        <authorList>
            <person name="Goeker M."/>
        </authorList>
    </citation>
    <scope>NUCLEOTIDE SEQUENCE [LARGE SCALE GENOMIC DNA]</scope>
    <source>
        <strain evidence="16 17">DSM 25229</strain>
    </source>
</reference>
<keyword evidence="9 11" id="KW-0472">Membrane</keyword>
<comment type="subcellular location">
    <subcellularLocation>
        <location evidence="1 11">Cell outer membrane</location>
        <topology evidence="1 11">Multi-pass membrane protein</topology>
    </subcellularLocation>
</comment>
<keyword evidence="2 11" id="KW-0813">Transport</keyword>
<accession>A0A7X5XNS1</accession>
<dbReference type="Pfam" id="PF07715">
    <property type="entry name" value="Plug"/>
    <property type="match status" value="1"/>
</dbReference>
<dbReference type="InterPro" id="IPR036942">
    <property type="entry name" value="Beta-barrel_TonB_sf"/>
</dbReference>
<evidence type="ECO:0000256" key="12">
    <source>
        <dbReference type="RuleBase" id="RU003357"/>
    </source>
</evidence>
<dbReference type="PANTHER" id="PTHR32552:SF81">
    <property type="entry name" value="TONB-DEPENDENT OUTER MEMBRANE RECEPTOR"/>
    <property type="match status" value="1"/>
</dbReference>